<feature type="compositionally biased region" description="Low complexity" evidence="1">
    <location>
        <begin position="269"/>
        <end position="286"/>
    </location>
</feature>
<proteinExistence type="predicted"/>
<name>A0A7S3TCP8_EMIHU</name>
<feature type="region of interest" description="Disordered" evidence="1">
    <location>
        <begin position="157"/>
        <end position="199"/>
    </location>
</feature>
<gene>
    <name evidence="2" type="ORF">EHUX00137_LOCUS36040</name>
</gene>
<evidence type="ECO:0000313" key="2">
    <source>
        <dbReference type="EMBL" id="CAE0580247.1"/>
    </source>
</evidence>
<feature type="region of interest" description="Disordered" evidence="1">
    <location>
        <begin position="373"/>
        <end position="448"/>
    </location>
</feature>
<dbReference type="AlphaFoldDB" id="A0A7S3TCP8"/>
<dbReference type="EMBL" id="HBIR01046141">
    <property type="protein sequence ID" value="CAE0580247.1"/>
    <property type="molecule type" value="Transcribed_RNA"/>
</dbReference>
<organism evidence="2">
    <name type="scientific">Emiliania huxleyi</name>
    <name type="common">Coccolithophore</name>
    <name type="synonym">Pontosphaera huxleyi</name>
    <dbReference type="NCBI Taxonomy" id="2903"/>
    <lineage>
        <taxon>Eukaryota</taxon>
        <taxon>Haptista</taxon>
        <taxon>Haptophyta</taxon>
        <taxon>Prymnesiophyceae</taxon>
        <taxon>Isochrysidales</taxon>
        <taxon>Noelaerhabdaceae</taxon>
        <taxon>Emiliania</taxon>
    </lineage>
</organism>
<protein>
    <submittedName>
        <fullName evidence="2">Uncharacterized protein</fullName>
    </submittedName>
</protein>
<sequence length="597" mass="62951">MAQPPPGWAGAARPHIMNGYSSVPAAMAAPAGFPVPLAAPGMHAAVAAQMASSFAANPFMSQPVMAAGMAHQPVQMVVPAYPQQQQHHPHQQQHQVSMAMPAQVPPHWQQQQHPHAQAVANPQAISMPMPMAMPQAQPLPPQAMLQFGRAMHPQGVAQPVQPVQPPQPQLQPVPRPAAPPPALQPVAPEPSAPETLPDVSLSIVPPDQLAETSARRKPRQCGSYGCTLPDQHSGLCQIPLEAGPRVRRPAKRLSDDEASCSSPRGGGAQRADAAAGAGGAPETDAAAGRRRCAMSDQELLSLPDAKGYSEEVLQSTIALFRQWCPEQADGEEAEEEAEDGVAHVEWAARSLTKQELSSLARCLVLEARRRHAPRNGANGGANGANGRARRPGERSESPSSASEAEASRLPHWSQQPAGQRGARSGEGRSAKRGVAELARPRRPQLKAAQAKVNSRVVVVYEEEDEAAGGGAMVQVPYAGVVTKVAAAKGMLVLFEGGESVWVDERAGDEWWYETPPKPPASQAAAASDEAASSTSRPVSAVPGGEESATRRQKAMYQNATAAAGGQRAPEMLPEEAVNKIKSDQVEALLSRLEAQAK</sequence>
<accession>A0A7S3TCP8</accession>
<feature type="compositionally biased region" description="Pro residues" evidence="1">
    <location>
        <begin position="162"/>
        <end position="191"/>
    </location>
</feature>
<feature type="region of interest" description="Disordered" evidence="1">
    <location>
        <begin position="513"/>
        <end position="570"/>
    </location>
</feature>
<feature type="region of interest" description="Disordered" evidence="1">
    <location>
        <begin position="247"/>
        <end position="287"/>
    </location>
</feature>
<evidence type="ECO:0000256" key="1">
    <source>
        <dbReference type="SAM" id="MobiDB-lite"/>
    </source>
</evidence>
<feature type="compositionally biased region" description="Low complexity" evidence="1">
    <location>
        <begin position="520"/>
        <end position="535"/>
    </location>
</feature>
<reference evidence="2" key="1">
    <citation type="submission" date="2021-01" db="EMBL/GenBank/DDBJ databases">
        <authorList>
            <person name="Corre E."/>
            <person name="Pelletier E."/>
            <person name="Niang G."/>
            <person name="Scheremetjew M."/>
            <person name="Finn R."/>
            <person name="Kale V."/>
            <person name="Holt S."/>
            <person name="Cochrane G."/>
            <person name="Meng A."/>
            <person name="Brown T."/>
            <person name="Cohen L."/>
        </authorList>
    </citation>
    <scope>NUCLEOTIDE SEQUENCE</scope>
    <source>
        <strain evidence="2">379</strain>
    </source>
</reference>